<keyword evidence="2" id="KW-1185">Reference proteome</keyword>
<reference evidence="1" key="1">
    <citation type="journal article" date="2022" name="bioRxiv">
        <title>Sequencing and chromosome-scale assembly of the giantPleurodeles waltlgenome.</title>
        <authorList>
            <person name="Brown T."/>
            <person name="Elewa A."/>
            <person name="Iarovenko S."/>
            <person name="Subramanian E."/>
            <person name="Araus A.J."/>
            <person name="Petzold A."/>
            <person name="Susuki M."/>
            <person name="Suzuki K.-i.T."/>
            <person name="Hayashi T."/>
            <person name="Toyoda A."/>
            <person name="Oliveira C."/>
            <person name="Osipova E."/>
            <person name="Leigh N.D."/>
            <person name="Simon A."/>
            <person name="Yun M.H."/>
        </authorList>
    </citation>
    <scope>NUCLEOTIDE SEQUENCE</scope>
    <source>
        <strain evidence="1">20211129_DDA</strain>
        <tissue evidence="1">Liver</tissue>
    </source>
</reference>
<dbReference type="Proteomes" id="UP001066276">
    <property type="component" value="Chromosome 3_2"/>
</dbReference>
<gene>
    <name evidence="1" type="ORF">NDU88_004481</name>
</gene>
<dbReference type="PANTHER" id="PTHR35617:SF3">
    <property type="entry name" value="CORE-BINDING (CB) DOMAIN-CONTAINING PROTEIN"/>
    <property type="match status" value="1"/>
</dbReference>
<evidence type="ECO:0000313" key="1">
    <source>
        <dbReference type="EMBL" id="KAJ1179246.1"/>
    </source>
</evidence>
<feature type="non-terminal residue" evidence="1">
    <location>
        <position position="52"/>
    </location>
</feature>
<organism evidence="1 2">
    <name type="scientific">Pleurodeles waltl</name>
    <name type="common">Iberian ribbed newt</name>
    <dbReference type="NCBI Taxonomy" id="8319"/>
    <lineage>
        <taxon>Eukaryota</taxon>
        <taxon>Metazoa</taxon>
        <taxon>Chordata</taxon>
        <taxon>Craniata</taxon>
        <taxon>Vertebrata</taxon>
        <taxon>Euteleostomi</taxon>
        <taxon>Amphibia</taxon>
        <taxon>Batrachia</taxon>
        <taxon>Caudata</taxon>
        <taxon>Salamandroidea</taxon>
        <taxon>Salamandridae</taxon>
        <taxon>Pleurodelinae</taxon>
        <taxon>Pleurodeles</taxon>
    </lineage>
</organism>
<proteinExistence type="predicted"/>
<dbReference type="EMBL" id="JANPWB010000006">
    <property type="protein sequence ID" value="KAJ1179246.1"/>
    <property type="molecule type" value="Genomic_DNA"/>
</dbReference>
<protein>
    <submittedName>
        <fullName evidence="1">Uncharacterized protein</fullName>
    </submittedName>
</protein>
<sequence>LLNKYPPKPFVMPQWDLSLVLTFLMGSPFEPMHSCPLRYLVLKSVFLIAITS</sequence>
<feature type="non-terminal residue" evidence="1">
    <location>
        <position position="1"/>
    </location>
</feature>
<name>A0AAV7TSP1_PLEWA</name>
<evidence type="ECO:0000313" key="2">
    <source>
        <dbReference type="Proteomes" id="UP001066276"/>
    </source>
</evidence>
<dbReference type="AlphaFoldDB" id="A0AAV7TSP1"/>
<accession>A0AAV7TSP1</accession>
<dbReference type="PANTHER" id="PTHR35617">
    <property type="entry name" value="PHAGE_INTEGRASE DOMAIN-CONTAINING PROTEIN"/>
    <property type="match status" value="1"/>
</dbReference>
<comment type="caution">
    <text evidence="1">The sequence shown here is derived from an EMBL/GenBank/DDBJ whole genome shotgun (WGS) entry which is preliminary data.</text>
</comment>